<evidence type="ECO:0000313" key="1">
    <source>
        <dbReference type="EMBL" id="KAI6088574.1"/>
    </source>
</evidence>
<proteinExistence type="predicted"/>
<accession>A0ACC0D7K0</accession>
<protein>
    <submittedName>
        <fullName evidence="1">O-methyltransferase</fullName>
    </submittedName>
</protein>
<reference evidence="1 2" key="1">
    <citation type="journal article" date="2022" name="New Phytol.">
        <title>Ecological generalism drives hyperdiversity of secondary metabolite gene clusters in xylarialean endophytes.</title>
        <authorList>
            <person name="Franco M.E.E."/>
            <person name="Wisecaver J.H."/>
            <person name="Arnold A.E."/>
            <person name="Ju Y.M."/>
            <person name="Slot J.C."/>
            <person name="Ahrendt S."/>
            <person name="Moore L.P."/>
            <person name="Eastman K.E."/>
            <person name="Scott K."/>
            <person name="Konkel Z."/>
            <person name="Mondo S.J."/>
            <person name="Kuo A."/>
            <person name="Hayes R.D."/>
            <person name="Haridas S."/>
            <person name="Andreopoulos B."/>
            <person name="Riley R."/>
            <person name="LaButti K."/>
            <person name="Pangilinan J."/>
            <person name="Lipzen A."/>
            <person name="Amirebrahimi M."/>
            <person name="Yan J."/>
            <person name="Adam C."/>
            <person name="Keymanesh K."/>
            <person name="Ng V."/>
            <person name="Louie K."/>
            <person name="Northen T."/>
            <person name="Drula E."/>
            <person name="Henrissat B."/>
            <person name="Hsieh H.M."/>
            <person name="Youens-Clark K."/>
            <person name="Lutzoni F."/>
            <person name="Miadlikowska J."/>
            <person name="Eastwood D.C."/>
            <person name="Hamelin R.C."/>
            <person name="Grigoriev I.V."/>
            <person name="U'Ren J.M."/>
        </authorList>
    </citation>
    <scope>NUCLEOTIDE SEQUENCE [LARGE SCALE GENOMIC DNA]</scope>
    <source>
        <strain evidence="1 2">ER1909</strain>
    </source>
</reference>
<sequence length="396" mass="44252">MTTPTSNQEVELIEQLHQLASRLSSTEDPGARKEALQLSKRLATSLEKPEDVAASLVYSPVVHVTVRIAVHLELFKHIANHETPISSTELATLSGGEELLIIRVLRSVSSIGLVDEVGERLWQANDITKAMFIDGIAAGIRMFGDMVAGAAQKAPKYLRETGWQCPTDPHDGLMQYAFQTKLSTFEFFSTMPGVFADFNMFMGNTMGARSYWVDWFPVQERLLDGAMADSALIVDVGGGRGHDLQAFHEKHPRQGRLVLQDLTPVVGKTRDPNPAIESMSYDFFTPQPVEGARAYFFHHILHDWSDVKCMEILARLRGSMKPGYSKLLIHEMIVPEQGASTFHAMLDMAMMAFNSGMERTERQWRELLENAGFEVLKVWSPLEEDADGIVEAVLKE</sequence>
<comment type="caution">
    <text evidence="1">The sequence shown here is derived from an EMBL/GenBank/DDBJ whole genome shotgun (WGS) entry which is preliminary data.</text>
</comment>
<evidence type="ECO:0000313" key="2">
    <source>
        <dbReference type="Proteomes" id="UP001497680"/>
    </source>
</evidence>
<keyword evidence="2" id="KW-1185">Reference proteome</keyword>
<dbReference type="Proteomes" id="UP001497680">
    <property type="component" value="Unassembled WGS sequence"/>
</dbReference>
<gene>
    <name evidence="1" type="ORF">F4821DRAFT_84991</name>
</gene>
<organism evidence="1 2">
    <name type="scientific">Hypoxylon rubiginosum</name>
    <dbReference type="NCBI Taxonomy" id="110542"/>
    <lineage>
        <taxon>Eukaryota</taxon>
        <taxon>Fungi</taxon>
        <taxon>Dikarya</taxon>
        <taxon>Ascomycota</taxon>
        <taxon>Pezizomycotina</taxon>
        <taxon>Sordariomycetes</taxon>
        <taxon>Xylariomycetidae</taxon>
        <taxon>Xylariales</taxon>
        <taxon>Hypoxylaceae</taxon>
        <taxon>Hypoxylon</taxon>
    </lineage>
</organism>
<dbReference type="EMBL" id="MU394300">
    <property type="protein sequence ID" value="KAI6088574.1"/>
    <property type="molecule type" value="Genomic_DNA"/>
</dbReference>
<name>A0ACC0D7K0_9PEZI</name>